<dbReference type="SMART" id="SM00355">
    <property type="entry name" value="ZnF_C2H2"/>
    <property type="match status" value="3"/>
</dbReference>
<dbReference type="PROSITE" id="PS00028">
    <property type="entry name" value="ZINC_FINGER_C2H2_1"/>
    <property type="match status" value="2"/>
</dbReference>
<dbReference type="Gene3D" id="3.30.160.60">
    <property type="entry name" value="Classic Zinc Finger"/>
    <property type="match status" value="2"/>
</dbReference>
<dbReference type="PANTHER" id="PTHR14003">
    <property type="entry name" value="TRANSCRIPTIONAL REPRESSOR PROTEIN YY"/>
    <property type="match status" value="1"/>
</dbReference>
<feature type="region of interest" description="Disordered" evidence="7">
    <location>
        <begin position="66"/>
        <end position="163"/>
    </location>
</feature>
<proteinExistence type="predicted"/>
<dbReference type="Proteomes" id="UP001059041">
    <property type="component" value="Linkage Group LG11"/>
</dbReference>
<keyword evidence="2" id="KW-0677">Repeat</keyword>
<evidence type="ECO:0000313" key="9">
    <source>
        <dbReference type="EMBL" id="KAI7803106.1"/>
    </source>
</evidence>
<feature type="compositionally biased region" description="Basic and acidic residues" evidence="7">
    <location>
        <begin position="148"/>
        <end position="163"/>
    </location>
</feature>
<dbReference type="SUPFAM" id="SSF57667">
    <property type="entry name" value="beta-beta-alpha zinc fingers"/>
    <property type="match status" value="2"/>
</dbReference>
<dbReference type="GO" id="GO:0005667">
    <property type="term" value="C:transcription regulator complex"/>
    <property type="evidence" value="ECO:0007669"/>
    <property type="project" value="TreeGrafter"/>
</dbReference>
<dbReference type="OrthoDB" id="3437960at2759"/>
<reference evidence="9" key="1">
    <citation type="submission" date="2021-02" db="EMBL/GenBank/DDBJ databases">
        <title>Comparative genomics reveals that relaxation of natural selection precedes convergent phenotypic evolution of cavefish.</title>
        <authorList>
            <person name="Peng Z."/>
        </authorList>
    </citation>
    <scope>NUCLEOTIDE SEQUENCE</scope>
    <source>
        <tissue evidence="9">Muscle</tissue>
    </source>
</reference>
<evidence type="ECO:0000256" key="5">
    <source>
        <dbReference type="PROSITE-ProRule" id="PRU00042"/>
    </source>
</evidence>
<evidence type="ECO:0000256" key="6">
    <source>
        <dbReference type="SAM" id="Coils"/>
    </source>
</evidence>
<evidence type="ECO:0000256" key="7">
    <source>
        <dbReference type="SAM" id="MobiDB-lite"/>
    </source>
</evidence>
<dbReference type="FunFam" id="3.30.160.60:FF:002343">
    <property type="entry name" value="Zinc finger protein 33A"/>
    <property type="match status" value="1"/>
</dbReference>
<keyword evidence="6" id="KW-0175">Coiled coil</keyword>
<dbReference type="InterPro" id="IPR036236">
    <property type="entry name" value="Znf_C2H2_sf"/>
</dbReference>
<dbReference type="AlphaFoldDB" id="A0A9W7TUT5"/>
<keyword evidence="4" id="KW-0862">Zinc</keyword>
<keyword evidence="10" id="KW-1185">Reference proteome</keyword>
<dbReference type="InterPro" id="IPR013087">
    <property type="entry name" value="Znf_C2H2_type"/>
</dbReference>
<evidence type="ECO:0000259" key="8">
    <source>
        <dbReference type="PROSITE" id="PS50157"/>
    </source>
</evidence>
<dbReference type="PANTHER" id="PTHR14003:SF19">
    <property type="entry name" value="YY2 TRANSCRIPTION FACTOR"/>
    <property type="match status" value="1"/>
</dbReference>
<organism evidence="9 10">
    <name type="scientific">Triplophysa rosa</name>
    <name type="common">Cave loach</name>
    <dbReference type="NCBI Taxonomy" id="992332"/>
    <lineage>
        <taxon>Eukaryota</taxon>
        <taxon>Metazoa</taxon>
        <taxon>Chordata</taxon>
        <taxon>Craniata</taxon>
        <taxon>Vertebrata</taxon>
        <taxon>Euteleostomi</taxon>
        <taxon>Actinopterygii</taxon>
        <taxon>Neopterygii</taxon>
        <taxon>Teleostei</taxon>
        <taxon>Ostariophysi</taxon>
        <taxon>Cypriniformes</taxon>
        <taxon>Nemacheilidae</taxon>
        <taxon>Triplophysa</taxon>
    </lineage>
</organism>
<evidence type="ECO:0000256" key="2">
    <source>
        <dbReference type="ARBA" id="ARBA00022737"/>
    </source>
</evidence>
<keyword evidence="3 5" id="KW-0863">Zinc-finger</keyword>
<feature type="domain" description="C2H2-type" evidence="8">
    <location>
        <begin position="297"/>
        <end position="325"/>
    </location>
</feature>
<feature type="compositionally biased region" description="Basic and acidic residues" evidence="7">
    <location>
        <begin position="128"/>
        <end position="141"/>
    </location>
</feature>
<keyword evidence="1" id="KW-0479">Metal-binding</keyword>
<evidence type="ECO:0000256" key="1">
    <source>
        <dbReference type="ARBA" id="ARBA00022723"/>
    </source>
</evidence>
<gene>
    <name evidence="9" type="ORF">IRJ41_002876</name>
</gene>
<dbReference type="EMBL" id="JAFHDT010000011">
    <property type="protein sequence ID" value="KAI7803106.1"/>
    <property type="molecule type" value="Genomic_DNA"/>
</dbReference>
<dbReference type="GO" id="GO:0008270">
    <property type="term" value="F:zinc ion binding"/>
    <property type="evidence" value="ECO:0007669"/>
    <property type="project" value="UniProtKB-KW"/>
</dbReference>
<protein>
    <recommendedName>
        <fullName evidence="8">C2H2-type domain-containing protein</fullName>
    </recommendedName>
</protein>
<evidence type="ECO:0000256" key="3">
    <source>
        <dbReference type="ARBA" id="ARBA00022771"/>
    </source>
</evidence>
<dbReference type="GO" id="GO:0000978">
    <property type="term" value="F:RNA polymerase II cis-regulatory region sequence-specific DNA binding"/>
    <property type="evidence" value="ECO:0007669"/>
    <property type="project" value="TreeGrafter"/>
</dbReference>
<dbReference type="PROSITE" id="PS50157">
    <property type="entry name" value="ZINC_FINGER_C2H2_2"/>
    <property type="match status" value="3"/>
</dbReference>
<feature type="compositionally biased region" description="Polar residues" evidence="7">
    <location>
        <begin position="66"/>
        <end position="91"/>
    </location>
</feature>
<feature type="domain" description="C2H2-type" evidence="8">
    <location>
        <begin position="243"/>
        <end position="270"/>
    </location>
</feature>
<dbReference type="Pfam" id="PF00096">
    <property type="entry name" value="zf-C2H2"/>
    <property type="match status" value="3"/>
</dbReference>
<feature type="domain" description="C2H2-type" evidence="8">
    <location>
        <begin position="269"/>
        <end position="296"/>
    </location>
</feature>
<dbReference type="GO" id="GO:0031519">
    <property type="term" value="C:PcG protein complex"/>
    <property type="evidence" value="ECO:0007669"/>
    <property type="project" value="TreeGrafter"/>
</dbReference>
<evidence type="ECO:0000313" key="10">
    <source>
        <dbReference type="Proteomes" id="UP001059041"/>
    </source>
</evidence>
<dbReference type="GO" id="GO:0000785">
    <property type="term" value="C:chromatin"/>
    <property type="evidence" value="ECO:0007669"/>
    <property type="project" value="TreeGrafter"/>
</dbReference>
<dbReference type="GO" id="GO:0000981">
    <property type="term" value="F:DNA-binding transcription factor activity, RNA polymerase II-specific"/>
    <property type="evidence" value="ECO:0007669"/>
    <property type="project" value="TreeGrafter"/>
</dbReference>
<feature type="compositionally biased region" description="Basic and acidic residues" evidence="7">
    <location>
        <begin position="97"/>
        <end position="117"/>
    </location>
</feature>
<feature type="coiled-coil region" evidence="6">
    <location>
        <begin position="23"/>
        <end position="50"/>
    </location>
</feature>
<evidence type="ECO:0000256" key="4">
    <source>
        <dbReference type="ARBA" id="ARBA00022833"/>
    </source>
</evidence>
<comment type="caution">
    <text evidence="9">The sequence shown here is derived from an EMBL/GenBank/DDBJ whole genome shotgun (WGS) entry which is preliminary data.</text>
</comment>
<name>A0A9W7TUT5_TRIRA</name>
<sequence length="339" mass="39295">MTKLDLLHSHLLNRLSAVIREIFEEVEETVKDYQEETVRTRAENAKLKRQLREVLIRTETHFNGQVHNVSQNIPDDNVTTQLPASGSYSQNETEDQETQRTEDHGQGPASFRDEKPCIQDLTPISKTESNDRESEHLKERSSTLSHSPTEERLVSQSVDERRNMNLPSVGADTIKIEQEDTIITISPSVINSPGHAGQCQGSDTTHQLRTSCDTSNTLKKIQRKELNKVSAKIPDDHHREGPYKCNKCGRQLKDLAKLQLHRKLHERSFSCHWCGRNFSKFDYLRFHMRTHTGERPYRCNWCSKTFTQCGNMRRHERTCQRFTKEATAYVQEDRPLLKL</sequence>
<accession>A0A9W7TUT5</accession>